<proteinExistence type="inferred from homology"/>
<dbReference type="PANTHER" id="PTHR11328">
    <property type="entry name" value="MAJOR FACILITATOR SUPERFAMILY DOMAIN-CONTAINING PROTEIN"/>
    <property type="match status" value="1"/>
</dbReference>
<protein>
    <submittedName>
        <fullName evidence="4">Na+/melibiose symporter-like transporter</fullName>
    </submittedName>
</protein>
<feature type="transmembrane region" description="Helical" evidence="3">
    <location>
        <begin position="308"/>
        <end position="332"/>
    </location>
</feature>
<accession>A0A495D3J1</accession>
<keyword evidence="3" id="KW-0812">Transmembrane</keyword>
<evidence type="ECO:0000313" key="5">
    <source>
        <dbReference type="Proteomes" id="UP000273675"/>
    </source>
</evidence>
<dbReference type="SUPFAM" id="SSF103473">
    <property type="entry name" value="MFS general substrate transporter"/>
    <property type="match status" value="1"/>
</dbReference>
<dbReference type="GO" id="GO:0015293">
    <property type="term" value="F:symporter activity"/>
    <property type="evidence" value="ECO:0007669"/>
    <property type="project" value="InterPro"/>
</dbReference>
<feature type="compositionally biased region" description="Low complexity" evidence="2">
    <location>
        <begin position="1"/>
        <end position="11"/>
    </location>
</feature>
<dbReference type="Pfam" id="PF13347">
    <property type="entry name" value="MFS_2"/>
    <property type="match status" value="1"/>
</dbReference>
<feature type="region of interest" description="Disordered" evidence="2">
    <location>
        <begin position="1"/>
        <end position="22"/>
    </location>
</feature>
<gene>
    <name evidence="4" type="ORF">C7435_1814</name>
</gene>
<dbReference type="Proteomes" id="UP000273675">
    <property type="component" value="Unassembled WGS sequence"/>
</dbReference>
<evidence type="ECO:0000256" key="2">
    <source>
        <dbReference type="SAM" id="MobiDB-lite"/>
    </source>
</evidence>
<feature type="transmembrane region" description="Helical" evidence="3">
    <location>
        <begin position="365"/>
        <end position="387"/>
    </location>
</feature>
<dbReference type="GO" id="GO:0005886">
    <property type="term" value="C:plasma membrane"/>
    <property type="evidence" value="ECO:0007669"/>
    <property type="project" value="TreeGrafter"/>
</dbReference>
<reference evidence="4 5" key="1">
    <citation type="submission" date="2018-10" db="EMBL/GenBank/DDBJ databases">
        <title>Genomic Encyclopedia of Type Strains, Phase IV (KMG-IV): sequencing the most valuable type-strain genomes for metagenomic binning, comparative biology and taxonomic classification.</title>
        <authorList>
            <person name="Goeker M."/>
        </authorList>
    </citation>
    <scope>NUCLEOTIDE SEQUENCE [LARGE SCALE GENOMIC DNA]</scope>
    <source>
        <strain evidence="4 5">DSM 4734</strain>
    </source>
</reference>
<organism evidence="4 5">
    <name type="scientific">Maricaulis maris</name>
    <dbReference type="NCBI Taxonomy" id="74318"/>
    <lineage>
        <taxon>Bacteria</taxon>
        <taxon>Pseudomonadati</taxon>
        <taxon>Pseudomonadota</taxon>
        <taxon>Alphaproteobacteria</taxon>
        <taxon>Maricaulales</taxon>
        <taxon>Maricaulaceae</taxon>
        <taxon>Maricaulis</taxon>
    </lineage>
</organism>
<dbReference type="RefSeq" id="WP_121211021.1">
    <property type="nucleotide sequence ID" value="NZ_RBIM01000004.1"/>
</dbReference>
<dbReference type="EMBL" id="RBIM01000004">
    <property type="protein sequence ID" value="RKQ96484.1"/>
    <property type="molecule type" value="Genomic_DNA"/>
</dbReference>
<dbReference type="PANTHER" id="PTHR11328:SF24">
    <property type="entry name" value="MAJOR FACILITATOR SUPERFAMILY (MFS) PROFILE DOMAIN-CONTAINING PROTEIN"/>
    <property type="match status" value="1"/>
</dbReference>
<comment type="similarity">
    <text evidence="1">Belongs to the sodium:galactoside symporter (TC 2.A.2) family.</text>
</comment>
<comment type="caution">
    <text evidence="4">The sequence shown here is derived from an EMBL/GenBank/DDBJ whole genome shotgun (WGS) entry which is preliminary data.</text>
</comment>
<evidence type="ECO:0000313" key="4">
    <source>
        <dbReference type="EMBL" id="RKQ96484.1"/>
    </source>
</evidence>
<feature type="transmembrane region" description="Helical" evidence="3">
    <location>
        <begin position="408"/>
        <end position="434"/>
    </location>
</feature>
<feature type="transmembrane region" description="Helical" evidence="3">
    <location>
        <begin position="341"/>
        <end position="359"/>
    </location>
</feature>
<feature type="transmembrane region" description="Helical" evidence="3">
    <location>
        <begin position="125"/>
        <end position="148"/>
    </location>
</feature>
<feature type="transmembrane region" description="Helical" evidence="3">
    <location>
        <begin position="454"/>
        <end position="475"/>
    </location>
</feature>
<feature type="transmembrane region" description="Helical" evidence="3">
    <location>
        <begin position="169"/>
        <end position="189"/>
    </location>
</feature>
<dbReference type="GO" id="GO:0008643">
    <property type="term" value="P:carbohydrate transport"/>
    <property type="evidence" value="ECO:0007669"/>
    <property type="project" value="InterPro"/>
</dbReference>
<feature type="transmembrane region" description="Helical" evidence="3">
    <location>
        <begin position="228"/>
        <end position="251"/>
    </location>
</feature>
<dbReference type="InterPro" id="IPR039672">
    <property type="entry name" value="MFS_2"/>
</dbReference>
<feature type="transmembrane region" description="Helical" evidence="3">
    <location>
        <begin position="280"/>
        <end position="302"/>
    </location>
</feature>
<dbReference type="Gene3D" id="1.20.1250.20">
    <property type="entry name" value="MFS general substrate transporter like domains"/>
    <property type="match status" value="1"/>
</dbReference>
<evidence type="ECO:0000256" key="1">
    <source>
        <dbReference type="ARBA" id="ARBA00009617"/>
    </source>
</evidence>
<dbReference type="InterPro" id="IPR036259">
    <property type="entry name" value="MFS_trans_sf"/>
</dbReference>
<feature type="transmembrane region" description="Helical" evidence="3">
    <location>
        <begin position="59"/>
        <end position="80"/>
    </location>
</feature>
<feature type="transmembrane region" description="Helical" evidence="3">
    <location>
        <begin position="30"/>
        <end position="53"/>
    </location>
</feature>
<dbReference type="OrthoDB" id="181905at2"/>
<evidence type="ECO:0000256" key="3">
    <source>
        <dbReference type="SAM" id="Phobius"/>
    </source>
</evidence>
<feature type="transmembrane region" description="Helical" evidence="3">
    <location>
        <begin position="101"/>
        <end position="119"/>
    </location>
</feature>
<keyword evidence="3" id="KW-0472">Membrane</keyword>
<dbReference type="AlphaFoldDB" id="A0A495D3J1"/>
<keyword evidence="3" id="KW-1133">Transmembrane helix</keyword>
<name>A0A495D3J1_9PROT</name>
<sequence>MTADVTAAPVAPTSPAPGDGPEPTIKRSTIFLHGSLALPLAVYGYPLAIWLPAHYAGQLGLSLQAIGLIIMIARFTDVFTDPLMGEISDRGRTRFGRRKPYIALGAPALMVSAWFLFVPPTGAGILYFLVWLTLFFASATMIQIPFRAWGAELSANYHVRSQVTAAREFYYLTGLLMAAAVPMVIEIFADGGAVTEIFAAIWRDVTGAFTGELMTRTPTSRAALTGPVLMGLAIAIIIAVPLLSTLIITTVKEPPPALRERVPMVEGFRHLWRNGPMRRVLIIAFLVIAGESLRNAVSLFFIRDIIGIPTIGAAYFLYFISGIAAIPFWLWLGKKLGKHRAFMVTLGFVSVVSASNLLLGRGDYFAFFCLFLLKGFAFGGLQFLPLAMLADVVDIDSVRSGGRRAGTYFAVLGLSEKLAAAIFTGLALGIVGLLGYQASGNLEASSAIGVLSLRLVYCLGPIALYALSVPLIWSYPLTPMRHARLHAGLARKLDRRARAAAAAQASDM</sequence>